<name>A0A4U0PDX2_9NEIS</name>
<dbReference type="GO" id="GO:0008253">
    <property type="term" value="F:5'-nucleotidase activity"/>
    <property type="evidence" value="ECO:0007669"/>
    <property type="project" value="TreeGrafter"/>
</dbReference>
<dbReference type="GO" id="GO:0000166">
    <property type="term" value="F:nucleotide binding"/>
    <property type="evidence" value="ECO:0007669"/>
    <property type="project" value="UniProtKB-KW"/>
</dbReference>
<evidence type="ECO:0000313" key="7">
    <source>
        <dbReference type="Proteomes" id="UP000310016"/>
    </source>
</evidence>
<dbReference type="Pfam" id="PF02872">
    <property type="entry name" value="5_nucleotid_C"/>
    <property type="match status" value="1"/>
</dbReference>
<dbReference type="GO" id="GO:0030288">
    <property type="term" value="C:outer membrane-bounded periplasmic space"/>
    <property type="evidence" value="ECO:0007669"/>
    <property type="project" value="TreeGrafter"/>
</dbReference>
<dbReference type="EMBL" id="SUMF01000035">
    <property type="protein sequence ID" value="TJZ65800.1"/>
    <property type="molecule type" value="Genomic_DNA"/>
</dbReference>
<dbReference type="AlphaFoldDB" id="A0A4U0PDX2"/>
<dbReference type="InterPro" id="IPR036907">
    <property type="entry name" value="5'-Nucleotdase_C_sf"/>
</dbReference>
<feature type="domain" description="Calcineurin-like phosphoesterase" evidence="4">
    <location>
        <begin position="29"/>
        <end position="259"/>
    </location>
</feature>
<dbReference type="InterPro" id="IPR029052">
    <property type="entry name" value="Metallo-depent_PP-like"/>
</dbReference>
<gene>
    <name evidence="6" type="ORF">FAZ21_17805</name>
</gene>
<keyword evidence="2" id="KW-0732">Signal</keyword>
<dbReference type="InterPro" id="IPR006146">
    <property type="entry name" value="5'-Nucleotdase_CS"/>
</dbReference>
<dbReference type="InterPro" id="IPR008334">
    <property type="entry name" value="5'-Nucleotdase_C"/>
</dbReference>
<evidence type="ECO:0000313" key="6">
    <source>
        <dbReference type="EMBL" id="TJZ65800.1"/>
    </source>
</evidence>
<dbReference type="InterPro" id="IPR004843">
    <property type="entry name" value="Calcineurin-like_PHP"/>
</dbReference>
<dbReference type="GO" id="GO:0008768">
    <property type="term" value="F:UDP-sugar diphosphatase activity"/>
    <property type="evidence" value="ECO:0007669"/>
    <property type="project" value="TreeGrafter"/>
</dbReference>
<evidence type="ECO:0000256" key="1">
    <source>
        <dbReference type="ARBA" id="ARBA00006654"/>
    </source>
</evidence>
<dbReference type="RefSeq" id="WP_136774782.1">
    <property type="nucleotide sequence ID" value="NZ_CP156074.1"/>
</dbReference>
<reference evidence="6 7" key="1">
    <citation type="submission" date="2019-04" db="EMBL/GenBank/DDBJ databases">
        <title>Chitiniphilus eburnea sp. nov., a novel chitinolytic bacterium isolated from aquaculture sludge.</title>
        <authorList>
            <person name="Sheng M."/>
        </authorList>
    </citation>
    <scope>NUCLEOTIDE SEQUENCE [LARGE SCALE GENOMIC DNA]</scope>
    <source>
        <strain evidence="6 7">HX-2-15</strain>
    </source>
</reference>
<organism evidence="6 7">
    <name type="scientific">Chitiniphilus eburneus</name>
    <dbReference type="NCBI Taxonomy" id="2571148"/>
    <lineage>
        <taxon>Bacteria</taxon>
        <taxon>Pseudomonadati</taxon>
        <taxon>Pseudomonadota</taxon>
        <taxon>Betaproteobacteria</taxon>
        <taxon>Neisseriales</taxon>
        <taxon>Chitinibacteraceae</taxon>
        <taxon>Chitiniphilus</taxon>
    </lineage>
</organism>
<feature type="domain" description="5'-Nucleotidase C-terminal" evidence="5">
    <location>
        <begin position="425"/>
        <end position="566"/>
    </location>
</feature>
<dbReference type="GO" id="GO:0009166">
    <property type="term" value="P:nucleotide catabolic process"/>
    <property type="evidence" value="ECO:0007669"/>
    <property type="project" value="InterPro"/>
</dbReference>
<dbReference type="InterPro" id="IPR006179">
    <property type="entry name" value="5_nucleotidase/apyrase"/>
</dbReference>
<dbReference type="PANTHER" id="PTHR11575">
    <property type="entry name" value="5'-NUCLEOTIDASE-RELATED"/>
    <property type="match status" value="1"/>
</dbReference>
<dbReference type="Gene3D" id="3.90.780.10">
    <property type="entry name" value="5'-Nucleotidase, C-terminal domain"/>
    <property type="match status" value="1"/>
</dbReference>
<dbReference type="OrthoDB" id="9803927at2"/>
<proteinExistence type="inferred from homology"/>
<keyword evidence="3" id="KW-0378">Hydrolase</keyword>
<keyword evidence="3" id="KW-0547">Nucleotide-binding</keyword>
<evidence type="ECO:0000259" key="4">
    <source>
        <dbReference type="Pfam" id="PF00149"/>
    </source>
</evidence>
<dbReference type="Gene3D" id="3.60.21.10">
    <property type="match status" value="1"/>
</dbReference>
<comment type="similarity">
    <text evidence="1 3">Belongs to the 5'-nucleotidase family.</text>
</comment>
<protein>
    <submittedName>
        <fullName evidence="6">Bifunctional metallophosphatase/5'-nucleotidase</fullName>
    </submittedName>
</protein>
<dbReference type="PANTHER" id="PTHR11575:SF24">
    <property type="entry name" value="5'-NUCLEOTIDASE"/>
    <property type="match status" value="1"/>
</dbReference>
<evidence type="ECO:0000256" key="2">
    <source>
        <dbReference type="ARBA" id="ARBA00022729"/>
    </source>
</evidence>
<sequence length="613" mass="65224">MIPRWTRTLAILSLLAGCATPQPAPYRLTIAHLNDVHSHLDAEPITLPLRDADGTRRPVSLSHGGFARAASAIAAIRAAEPNVLALHAGDALTGDLYFNLNDGRADAALMNTVCFDAMTLGNHEFDHGDGGLKRFLDALGEGPCHTPVLSANVRFGPDSPLNPTTAPGAVQPATVLTRGGQRIGVIGLTVADKTQHASRPDPGTTFADEATSAQTQIDRLRAQGVDKIVLLSHLGYEREQALATALDGVDVIVGGDSHTLLGPATLADRALTPAGPYPTVAHDSHGRTVCVVQAWQYAYAVGELTVDFDAAGNVLRCGGQPWLLLGDDPHRNGQPVSDADRAAILADLAASGALRVIAPDARTEAVLAPYRTAREAFGAKVVARAAEDLCLRRVPGTRLDPSRSTLGDACDRLPRVIAHGGDVQQRVADAFLRQGRRFGGADIALVNGGGVRVDLPQGEIRVRDVYALLPFRNTLVRLTLSGAEIKATLEDALAPVLDPAIRSSGGYPYAAGLRWHVDLNQPRGARFARLEIEREGQWQPLDPAAQYQLIVSDFLADGGDRYATLATIRGARRIDIGLDYAEAFLAYLQALPDAMLTPPDDGDYSTWGVVDLR</sequence>
<dbReference type="SUPFAM" id="SSF55816">
    <property type="entry name" value="5'-nucleotidase (syn. UDP-sugar hydrolase), C-terminal domain"/>
    <property type="match status" value="1"/>
</dbReference>
<dbReference type="GO" id="GO:0046872">
    <property type="term" value="F:metal ion binding"/>
    <property type="evidence" value="ECO:0007669"/>
    <property type="project" value="InterPro"/>
</dbReference>
<dbReference type="Pfam" id="PF00149">
    <property type="entry name" value="Metallophos"/>
    <property type="match status" value="1"/>
</dbReference>
<evidence type="ECO:0000259" key="5">
    <source>
        <dbReference type="Pfam" id="PF02872"/>
    </source>
</evidence>
<accession>A0A4U0PDX2</accession>
<dbReference type="Proteomes" id="UP000310016">
    <property type="component" value="Unassembled WGS sequence"/>
</dbReference>
<evidence type="ECO:0000256" key="3">
    <source>
        <dbReference type="RuleBase" id="RU362119"/>
    </source>
</evidence>
<dbReference type="PRINTS" id="PR01607">
    <property type="entry name" value="APYRASEFAMLY"/>
</dbReference>
<comment type="caution">
    <text evidence="6">The sequence shown here is derived from an EMBL/GenBank/DDBJ whole genome shotgun (WGS) entry which is preliminary data.</text>
</comment>
<dbReference type="PROSITE" id="PS51257">
    <property type="entry name" value="PROKAR_LIPOPROTEIN"/>
    <property type="match status" value="1"/>
</dbReference>
<keyword evidence="7" id="KW-1185">Reference proteome</keyword>
<dbReference type="PROSITE" id="PS00786">
    <property type="entry name" value="5_NUCLEOTIDASE_2"/>
    <property type="match status" value="1"/>
</dbReference>
<dbReference type="SUPFAM" id="SSF56300">
    <property type="entry name" value="Metallo-dependent phosphatases"/>
    <property type="match status" value="1"/>
</dbReference>